<gene>
    <name evidence="1" type="ORF">GCM10010449_60320</name>
</gene>
<sequence>MAVVAVVHGIGKQYLGAHSLHAGVAAALLDGVRLAGGPRLVPDDVEVAFYGDCFRPQGAAPAKGDAVLTAEDLTDPDDIALLLAWWARAALLEPDRVPPPQTPGPAKAATPHLVQRGLRALARSRFFARAGDRFLIGVLSQVRRYLTETGQGGVRARAQEAVAAAVGADTRVLVGHSLGSVIAYEALCAHPEWPVRTLVTIGSPLGIPHLVFDRLRPRPVAGRGHWPGAVDRWTNLCDRRDVVALIKELAPLFPDGGRRVHDVLVHNGWQAHAVERHLTAAETGAAVAAGIPAPESGR</sequence>
<dbReference type="Gene3D" id="3.40.50.1820">
    <property type="entry name" value="alpha/beta hydrolase"/>
    <property type="match status" value="1"/>
</dbReference>
<evidence type="ECO:0008006" key="3">
    <source>
        <dbReference type="Google" id="ProtNLM"/>
    </source>
</evidence>
<dbReference type="InterPro" id="IPR029058">
    <property type="entry name" value="AB_hydrolase_fold"/>
</dbReference>
<proteinExistence type="predicted"/>
<dbReference type="SUPFAM" id="SSF53474">
    <property type="entry name" value="alpha/beta-Hydrolases"/>
    <property type="match status" value="1"/>
</dbReference>
<keyword evidence="2" id="KW-1185">Reference proteome</keyword>
<reference evidence="2" key="1">
    <citation type="journal article" date="2019" name="Int. J. Syst. Evol. Microbiol.">
        <title>The Global Catalogue of Microorganisms (GCM) 10K type strain sequencing project: providing services to taxonomists for standard genome sequencing and annotation.</title>
        <authorList>
            <consortium name="The Broad Institute Genomics Platform"/>
            <consortium name="The Broad Institute Genome Sequencing Center for Infectious Disease"/>
            <person name="Wu L."/>
            <person name="Ma J."/>
        </authorList>
    </citation>
    <scope>NUCLEOTIDE SEQUENCE [LARGE SCALE GENOMIC DNA]</scope>
    <source>
        <strain evidence="2">JCM 9092</strain>
    </source>
</reference>
<protein>
    <recommendedName>
        <fullName evidence="3">Serine peptidase</fullName>
    </recommendedName>
</protein>
<evidence type="ECO:0000313" key="1">
    <source>
        <dbReference type="EMBL" id="GAA3131196.1"/>
    </source>
</evidence>
<evidence type="ECO:0000313" key="2">
    <source>
        <dbReference type="Proteomes" id="UP001501637"/>
    </source>
</evidence>
<comment type="caution">
    <text evidence="1">The sequence shown here is derived from an EMBL/GenBank/DDBJ whole genome shotgun (WGS) entry which is preliminary data.</text>
</comment>
<organism evidence="1 2">
    <name type="scientific">Streptomyces rectiviolaceus</name>
    <dbReference type="NCBI Taxonomy" id="332591"/>
    <lineage>
        <taxon>Bacteria</taxon>
        <taxon>Bacillati</taxon>
        <taxon>Actinomycetota</taxon>
        <taxon>Actinomycetes</taxon>
        <taxon>Kitasatosporales</taxon>
        <taxon>Streptomycetaceae</taxon>
        <taxon>Streptomyces</taxon>
    </lineage>
</organism>
<dbReference type="Proteomes" id="UP001501637">
    <property type="component" value="Unassembled WGS sequence"/>
</dbReference>
<name>A0ABP6N253_9ACTN</name>
<accession>A0ABP6N253</accession>
<dbReference type="EMBL" id="BAAAUG010000124">
    <property type="protein sequence ID" value="GAA3131196.1"/>
    <property type="molecule type" value="Genomic_DNA"/>
</dbReference>
<dbReference type="RefSeq" id="WP_344526127.1">
    <property type="nucleotide sequence ID" value="NZ_BAAAUG010000124.1"/>
</dbReference>